<feature type="compositionally biased region" description="Polar residues" evidence="3">
    <location>
        <begin position="240"/>
        <end position="263"/>
    </location>
</feature>
<feature type="compositionally biased region" description="Polar residues" evidence="3">
    <location>
        <begin position="197"/>
        <end position="216"/>
    </location>
</feature>
<dbReference type="Gene3D" id="1.10.3730.20">
    <property type="match status" value="1"/>
</dbReference>
<sequence>MGPSDHLPNFATSQSEPQSAEAILRILGHDLETLRHQVSGYLSEDIAHLQAKKQRLMADIEALEGDFETLQAQHRQLQTTYAEGLSQQQIAQQQAWAKRLAIALATHLQGRLETALTNTHPNALQSAPYEAAIPPLANASQRLAALDATIQSTLASLQHDLTSYQSNISQQLSRMQSVEQQGEAILEALVARLSQQLQSQMVPPSGTTAPNRNGHSTLPPKPGSLTEPALPPNPYRGLQSDPSYPGSESTPHSYTSPSQSIAQHPSAALLRSQPNPAETAPSETSRRSSPTDLQLGLLMVVLSTLSLSLHNVIVGVIGYGGQLLGRIPMAEVLSLTIPNSLLLLWLRMVVVVPLLALVAPRLYPNVGNDIRQIFHRDQRRPLVQVIASGFFLFLSQVLIYKAIADVGPGVAVTLLFMYPLITVPLAWFLFGDRPTPLRLVVMFAITMGIVFTALPRIYTDLSGNGVSLWGVGAALLASVAFSLFLIAMQLCFKRLHPVSASLLQFSTIFILTSVILIVGSFFGLDPGAPTRPLGLYVGAGLLGLLTLLGYLFNNYGVKLLGASQASIVAASGPVATAILAYLITPGEKSALLFIQWMGVILVTLGVISLSLERLASQRRQAKRRSAVPPNTGQWP</sequence>
<feature type="transmembrane region" description="Helical" evidence="4">
    <location>
        <begin position="565"/>
        <end position="584"/>
    </location>
</feature>
<feature type="transmembrane region" description="Helical" evidence="4">
    <location>
        <begin position="502"/>
        <end position="522"/>
    </location>
</feature>
<feature type="transmembrane region" description="Helical" evidence="4">
    <location>
        <begin position="437"/>
        <end position="454"/>
    </location>
</feature>
<feature type="domain" description="EamA" evidence="5">
    <location>
        <begin position="469"/>
        <end position="610"/>
    </location>
</feature>
<feature type="domain" description="EamA" evidence="5">
    <location>
        <begin position="340"/>
        <end position="452"/>
    </location>
</feature>
<feature type="transmembrane region" description="Helical" evidence="4">
    <location>
        <begin position="295"/>
        <end position="320"/>
    </location>
</feature>
<feature type="coiled-coil region" evidence="2">
    <location>
        <begin position="46"/>
        <end position="80"/>
    </location>
</feature>
<feature type="compositionally biased region" description="Polar residues" evidence="3">
    <location>
        <begin position="272"/>
        <end position="289"/>
    </location>
</feature>
<organism evidence="6 7">
    <name type="scientific">Leptolyngbya subtilissima DQ-A4</name>
    <dbReference type="NCBI Taxonomy" id="2933933"/>
    <lineage>
        <taxon>Bacteria</taxon>
        <taxon>Bacillati</taxon>
        <taxon>Cyanobacteriota</taxon>
        <taxon>Cyanophyceae</taxon>
        <taxon>Leptolyngbyales</taxon>
        <taxon>Leptolyngbyaceae</taxon>
        <taxon>Leptolyngbya group</taxon>
        <taxon>Leptolyngbya</taxon>
    </lineage>
</organism>
<evidence type="ECO:0000256" key="3">
    <source>
        <dbReference type="SAM" id="MobiDB-lite"/>
    </source>
</evidence>
<dbReference type="Pfam" id="PF00892">
    <property type="entry name" value="EamA"/>
    <property type="match status" value="2"/>
</dbReference>
<feature type="transmembrane region" description="Helical" evidence="4">
    <location>
        <begin position="590"/>
        <end position="615"/>
    </location>
</feature>
<dbReference type="InterPro" id="IPR037185">
    <property type="entry name" value="EmrE-like"/>
</dbReference>
<keyword evidence="4" id="KW-0812">Transmembrane</keyword>
<dbReference type="RefSeq" id="WP_242021472.1">
    <property type="nucleotide sequence ID" value="NZ_JAMPKX010000003.1"/>
</dbReference>
<feature type="transmembrane region" description="Helical" evidence="4">
    <location>
        <begin position="340"/>
        <end position="360"/>
    </location>
</feature>
<protein>
    <submittedName>
        <fullName evidence="6">EamA family transporter</fullName>
    </submittedName>
</protein>
<dbReference type="Proteomes" id="UP001482513">
    <property type="component" value="Unassembled WGS sequence"/>
</dbReference>
<feature type="region of interest" description="Disordered" evidence="3">
    <location>
        <begin position="197"/>
        <end position="289"/>
    </location>
</feature>
<gene>
    <name evidence="6" type="ORF">NC992_08785</name>
</gene>
<dbReference type="PANTHER" id="PTHR22911">
    <property type="entry name" value="ACYL-MALONYL CONDENSING ENZYME-RELATED"/>
    <property type="match status" value="1"/>
</dbReference>
<evidence type="ECO:0000256" key="2">
    <source>
        <dbReference type="SAM" id="Coils"/>
    </source>
</evidence>
<evidence type="ECO:0000256" key="1">
    <source>
        <dbReference type="ARBA" id="ARBA00007362"/>
    </source>
</evidence>
<proteinExistence type="inferred from homology"/>
<evidence type="ECO:0000313" key="6">
    <source>
        <dbReference type="EMBL" id="MEP0946965.1"/>
    </source>
</evidence>
<feature type="transmembrane region" description="Helical" evidence="4">
    <location>
        <begin position="409"/>
        <end position="430"/>
    </location>
</feature>
<dbReference type="SUPFAM" id="SSF103481">
    <property type="entry name" value="Multidrug resistance efflux transporter EmrE"/>
    <property type="match status" value="2"/>
</dbReference>
<reference evidence="6 7" key="1">
    <citation type="submission" date="2022-04" db="EMBL/GenBank/DDBJ databases">
        <title>Positive selection, recombination, and allopatry shape intraspecific diversity of widespread and dominant cyanobacteria.</title>
        <authorList>
            <person name="Wei J."/>
            <person name="Shu W."/>
            <person name="Hu C."/>
        </authorList>
    </citation>
    <scope>NUCLEOTIDE SEQUENCE [LARGE SCALE GENOMIC DNA]</scope>
    <source>
        <strain evidence="6 7">DQ-A4</strain>
    </source>
</reference>
<feature type="transmembrane region" description="Helical" evidence="4">
    <location>
        <begin position="381"/>
        <end position="403"/>
    </location>
</feature>
<evidence type="ECO:0000256" key="4">
    <source>
        <dbReference type="SAM" id="Phobius"/>
    </source>
</evidence>
<keyword evidence="2" id="KW-0175">Coiled coil</keyword>
<keyword evidence="4" id="KW-1133">Transmembrane helix</keyword>
<dbReference type="InterPro" id="IPR000620">
    <property type="entry name" value="EamA_dom"/>
</dbReference>
<keyword evidence="7" id="KW-1185">Reference proteome</keyword>
<keyword evidence="4" id="KW-0472">Membrane</keyword>
<accession>A0ABV0K2F0</accession>
<dbReference type="PANTHER" id="PTHR22911:SF137">
    <property type="entry name" value="SOLUTE CARRIER FAMILY 35 MEMBER G2-RELATED"/>
    <property type="match status" value="1"/>
</dbReference>
<dbReference type="EMBL" id="JAMPKX010000003">
    <property type="protein sequence ID" value="MEP0946965.1"/>
    <property type="molecule type" value="Genomic_DNA"/>
</dbReference>
<comment type="similarity">
    <text evidence="1">Belongs to the EamA transporter family.</text>
</comment>
<comment type="caution">
    <text evidence="6">The sequence shown here is derived from an EMBL/GenBank/DDBJ whole genome shotgun (WGS) entry which is preliminary data.</text>
</comment>
<evidence type="ECO:0000259" key="5">
    <source>
        <dbReference type="Pfam" id="PF00892"/>
    </source>
</evidence>
<name>A0ABV0K2F0_9CYAN</name>
<feature type="transmembrane region" description="Helical" evidence="4">
    <location>
        <begin position="534"/>
        <end position="553"/>
    </location>
</feature>
<evidence type="ECO:0000313" key="7">
    <source>
        <dbReference type="Proteomes" id="UP001482513"/>
    </source>
</evidence>
<feature type="transmembrane region" description="Helical" evidence="4">
    <location>
        <begin position="466"/>
        <end position="490"/>
    </location>
</feature>